<sequence length="203" mass="22409">MNQHERMLAGLPYKAWLDGLPEARLECRRKLYVLNTMAPDLREDGVPRVIKDLFGGTGERVWVEPPFHCDYGSNITVGEDFYANFNLTILDVGNVTIGSNVMCAPNVSIYTAGHPVHPDSRNSGYEYGIPITIGDNVWLGGNTIVLPGVTIGDNVVIGAGSVVTKDIPSNVIAVGSPCRVIREITDADRDYYFKDRRFDVTDY</sequence>
<gene>
    <name evidence="7" type="ORF">D805_1000</name>
</gene>
<keyword evidence="4 5" id="KW-0012">Acyltransferase</keyword>
<dbReference type="AlphaFoldDB" id="M4RRW9"/>
<reference evidence="7 8" key="1">
    <citation type="journal article" date="2013" name="Genome Announc.">
        <title>Complete Genome Sequence of the Probiotic Bifidobacterium thermophilum Strain RBL67.</title>
        <authorList>
            <person name="Jans C."/>
            <person name="Lacroix C."/>
            <person name="Follador R."/>
            <person name="Stevens M.J."/>
        </authorList>
    </citation>
    <scope>NUCLEOTIDE SEQUENCE [LARGE SCALE GENOMIC DNA]</scope>
    <source>
        <strain evidence="7 8">RBL67</strain>
    </source>
</reference>
<keyword evidence="3" id="KW-0677">Repeat</keyword>
<dbReference type="CDD" id="cd03357">
    <property type="entry name" value="LbH_MAT_GAT"/>
    <property type="match status" value="1"/>
</dbReference>
<dbReference type="SUPFAM" id="SSF51161">
    <property type="entry name" value="Trimeric LpxA-like enzymes"/>
    <property type="match status" value="1"/>
</dbReference>
<organism evidence="7 8">
    <name type="scientific">Bifidobacterium thermophilum RBL67</name>
    <dbReference type="NCBI Taxonomy" id="1254439"/>
    <lineage>
        <taxon>Bacteria</taxon>
        <taxon>Bacillati</taxon>
        <taxon>Actinomycetota</taxon>
        <taxon>Actinomycetes</taxon>
        <taxon>Bifidobacteriales</taxon>
        <taxon>Bifidobacteriaceae</taxon>
        <taxon>Bifidobacterium</taxon>
    </lineage>
</organism>
<keyword evidence="8" id="KW-1185">Reference proteome</keyword>
<evidence type="ECO:0000313" key="7">
    <source>
        <dbReference type="EMBL" id="AGH41267.1"/>
    </source>
</evidence>
<dbReference type="PANTHER" id="PTHR43017:SF1">
    <property type="entry name" value="ACETYLTRANSFERASE YJL218W-RELATED"/>
    <property type="match status" value="1"/>
</dbReference>
<dbReference type="HOGENOM" id="CLU_051638_3_0_11"/>
<evidence type="ECO:0000259" key="6">
    <source>
        <dbReference type="SMART" id="SM01266"/>
    </source>
</evidence>
<dbReference type="SMART" id="SM01266">
    <property type="entry name" value="Mac"/>
    <property type="match status" value="1"/>
</dbReference>
<name>M4RRW9_9BIFI</name>
<keyword evidence="2 5" id="KW-0808">Transferase</keyword>
<dbReference type="GO" id="GO:0008870">
    <property type="term" value="F:galactoside O-acetyltransferase activity"/>
    <property type="evidence" value="ECO:0007669"/>
    <property type="project" value="TreeGrafter"/>
</dbReference>
<dbReference type="InterPro" id="IPR039369">
    <property type="entry name" value="LacA-like"/>
</dbReference>
<proteinExistence type="inferred from homology"/>
<evidence type="ECO:0000256" key="4">
    <source>
        <dbReference type="ARBA" id="ARBA00023315"/>
    </source>
</evidence>
<dbReference type="KEGG" id="btp:D805_1000"/>
<dbReference type="EC" id="2.3.1.-" evidence="5"/>
<dbReference type="InterPro" id="IPR011004">
    <property type="entry name" value="Trimer_LpxA-like_sf"/>
</dbReference>
<evidence type="ECO:0000256" key="3">
    <source>
        <dbReference type="ARBA" id="ARBA00022737"/>
    </source>
</evidence>
<dbReference type="EMBL" id="CP004346">
    <property type="protein sequence ID" value="AGH41267.1"/>
    <property type="molecule type" value="Genomic_DNA"/>
</dbReference>
<dbReference type="InterPro" id="IPR024688">
    <property type="entry name" value="Mac_dom"/>
</dbReference>
<feature type="domain" description="Maltose/galactoside acetyltransferase" evidence="6">
    <location>
        <begin position="4"/>
        <end position="59"/>
    </location>
</feature>
<dbReference type="InterPro" id="IPR018357">
    <property type="entry name" value="Hexapep_transf_CS"/>
</dbReference>
<dbReference type="Proteomes" id="UP000011835">
    <property type="component" value="Chromosome"/>
</dbReference>
<comment type="similarity">
    <text evidence="1 5">Belongs to the transferase hexapeptide repeat family.</text>
</comment>
<dbReference type="PROSITE" id="PS00101">
    <property type="entry name" value="HEXAPEP_TRANSFERASES"/>
    <property type="match status" value="1"/>
</dbReference>
<dbReference type="Pfam" id="PF12464">
    <property type="entry name" value="Mac"/>
    <property type="match status" value="1"/>
</dbReference>
<dbReference type="Pfam" id="PF00132">
    <property type="entry name" value="Hexapep"/>
    <property type="match status" value="1"/>
</dbReference>
<dbReference type="eggNOG" id="COG0110">
    <property type="taxonomic scope" value="Bacteria"/>
</dbReference>
<evidence type="ECO:0000256" key="1">
    <source>
        <dbReference type="ARBA" id="ARBA00007274"/>
    </source>
</evidence>
<dbReference type="InterPro" id="IPR001451">
    <property type="entry name" value="Hexapep"/>
</dbReference>
<evidence type="ECO:0000256" key="2">
    <source>
        <dbReference type="ARBA" id="ARBA00022679"/>
    </source>
</evidence>
<evidence type="ECO:0000256" key="5">
    <source>
        <dbReference type="RuleBase" id="RU367021"/>
    </source>
</evidence>
<accession>M4RRW9</accession>
<dbReference type="FunFam" id="2.160.10.10:FF:000008">
    <property type="entry name" value="Maltose O-acetyltransferase"/>
    <property type="match status" value="1"/>
</dbReference>
<dbReference type="PATRIC" id="fig|1254439.12.peg.992"/>
<dbReference type="PANTHER" id="PTHR43017">
    <property type="entry name" value="GALACTOSIDE O-ACETYLTRANSFERASE"/>
    <property type="match status" value="1"/>
</dbReference>
<dbReference type="Gene3D" id="2.160.10.10">
    <property type="entry name" value="Hexapeptide repeat proteins"/>
    <property type="match status" value="1"/>
</dbReference>
<protein>
    <recommendedName>
        <fullName evidence="5">Acetyltransferase</fullName>
        <ecNumber evidence="5">2.3.1.-</ecNumber>
    </recommendedName>
</protein>
<evidence type="ECO:0000313" key="8">
    <source>
        <dbReference type="Proteomes" id="UP000011835"/>
    </source>
</evidence>